<reference evidence="1" key="1">
    <citation type="submission" date="2022-05" db="EMBL/GenBank/DDBJ databases">
        <title>A methanotrophic Mycobacterium dominates a cave microbial ecosystem.</title>
        <authorList>
            <person name="Van Spanning R.J.M."/>
            <person name="Guan Q."/>
            <person name="Melkonian C."/>
            <person name="Gallant J."/>
            <person name="Polerecky L."/>
            <person name="Flot J.-F."/>
            <person name="Brandt B.W."/>
            <person name="Braster M."/>
            <person name="Iturbe Espinoza P."/>
            <person name="Aerts J."/>
            <person name="Meima-Franke M."/>
            <person name="Piersma S.R."/>
            <person name="Bunduc C."/>
            <person name="Ummels R."/>
            <person name="Pain A."/>
            <person name="Fleming E.J."/>
            <person name="van der Wel N."/>
            <person name="Gherman V.D."/>
            <person name="Sarbu S.M."/>
            <person name="Bodelier P.L.E."/>
            <person name="Bitter W."/>
        </authorList>
    </citation>
    <scope>NUCLEOTIDE SEQUENCE</scope>
    <source>
        <strain evidence="1">Sulfur Cave</strain>
    </source>
</reference>
<organism evidence="1 2">
    <name type="scientific">Candidatus Mycobacterium methanotrophicum</name>
    <dbReference type="NCBI Taxonomy" id="2943498"/>
    <lineage>
        <taxon>Bacteria</taxon>
        <taxon>Bacillati</taxon>
        <taxon>Actinomycetota</taxon>
        <taxon>Actinomycetes</taxon>
        <taxon>Mycobacteriales</taxon>
        <taxon>Mycobacteriaceae</taxon>
        <taxon>Mycobacterium</taxon>
    </lineage>
</organism>
<evidence type="ECO:0000313" key="1">
    <source>
        <dbReference type="EMBL" id="UQX11757.1"/>
    </source>
</evidence>
<proteinExistence type="predicted"/>
<keyword evidence="2" id="KW-1185">Reference proteome</keyword>
<accession>A0ABY4QL44</accession>
<dbReference type="RefSeq" id="WP_249763128.1">
    <property type="nucleotide sequence ID" value="NZ_CP097320.1"/>
</dbReference>
<evidence type="ECO:0000313" key="2">
    <source>
        <dbReference type="Proteomes" id="UP001056610"/>
    </source>
</evidence>
<protein>
    <submittedName>
        <fullName evidence="1">Uncharacterized protein</fullName>
    </submittedName>
</protein>
<sequence>MTFVDINLMMRRNDLPYLPRHLIKPAARVPGRRKQPVINMGAPAYKRAAEESLRKSLTSTSAKRHAISELRLFRWG</sequence>
<gene>
    <name evidence="1" type="ORF">M5I08_04815</name>
</gene>
<dbReference type="Proteomes" id="UP001056610">
    <property type="component" value="Chromosome"/>
</dbReference>
<name>A0ABY4QL44_9MYCO</name>
<dbReference type="EMBL" id="CP097320">
    <property type="protein sequence ID" value="UQX11757.1"/>
    <property type="molecule type" value="Genomic_DNA"/>
</dbReference>